<accession>A0A101NV38</accession>
<feature type="region of interest" description="Disordered" evidence="1">
    <location>
        <begin position="95"/>
        <end position="129"/>
    </location>
</feature>
<dbReference type="AlphaFoldDB" id="A0A101NV38"/>
<protein>
    <submittedName>
        <fullName evidence="2">Uncharacterized protein</fullName>
    </submittedName>
</protein>
<dbReference type="EMBL" id="LMWN01000059">
    <property type="protein sequence ID" value="KUM99913.1"/>
    <property type="molecule type" value="Genomic_DNA"/>
</dbReference>
<dbReference type="RefSeq" id="WP_067134149.1">
    <property type="nucleotide sequence ID" value="NZ_KQ948225.1"/>
</dbReference>
<reference evidence="2 3" key="1">
    <citation type="submission" date="2015-10" db="EMBL/GenBank/DDBJ databases">
        <title>Draft genome sequence of Streptomyces yokosukanensis DSM 40224, type strain for the species Streptomyces yokosukanensis.</title>
        <authorList>
            <person name="Ruckert C."/>
            <person name="Winkler A."/>
            <person name="Kalinowski J."/>
            <person name="Kampfer P."/>
            <person name="Glaeser S."/>
        </authorList>
    </citation>
    <scope>NUCLEOTIDE SEQUENCE [LARGE SCALE GENOMIC DNA]</scope>
    <source>
        <strain evidence="2 3">DSM 40224</strain>
    </source>
</reference>
<sequence>MPHPTPNPARLAEDIGRQIGQLAHLLAQAPPHQAAQLLGAVLDAETGVLTQVTELIGTGSRFAKDHSERGLLPPEVWLALGRAANDLERVGTDLDEHTDTIRSHAHRPRPAGSPAPQPVASALVVRRRR</sequence>
<organism evidence="2 3">
    <name type="scientific">Streptomyces yokosukanensis</name>
    <dbReference type="NCBI Taxonomy" id="67386"/>
    <lineage>
        <taxon>Bacteria</taxon>
        <taxon>Bacillati</taxon>
        <taxon>Actinomycetota</taxon>
        <taxon>Actinomycetes</taxon>
        <taxon>Kitasatosporales</taxon>
        <taxon>Streptomycetaceae</taxon>
        <taxon>Streptomyces</taxon>
    </lineage>
</organism>
<proteinExistence type="predicted"/>
<evidence type="ECO:0000256" key="1">
    <source>
        <dbReference type="SAM" id="MobiDB-lite"/>
    </source>
</evidence>
<dbReference type="Proteomes" id="UP000053127">
    <property type="component" value="Unassembled WGS sequence"/>
</dbReference>
<evidence type="ECO:0000313" key="2">
    <source>
        <dbReference type="EMBL" id="KUM99913.1"/>
    </source>
</evidence>
<dbReference type="STRING" id="67386.AQI95_35955"/>
<dbReference type="OrthoDB" id="4297782at2"/>
<evidence type="ECO:0000313" key="3">
    <source>
        <dbReference type="Proteomes" id="UP000053127"/>
    </source>
</evidence>
<name>A0A101NV38_9ACTN</name>
<keyword evidence="3" id="KW-1185">Reference proteome</keyword>
<comment type="caution">
    <text evidence="2">The sequence shown here is derived from an EMBL/GenBank/DDBJ whole genome shotgun (WGS) entry which is preliminary data.</text>
</comment>
<gene>
    <name evidence="2" type="ORF">AQI95_35955</name>
</gene>